<evidence type="ECO:0000256" key="1">
    <source>
        <dbReference type="SAM" id="MobiDB-lite"/>
    </source>
</evidence>
<accession>A0A8J3EU41</accession>
<proteinExistence type="predicted"/>
<feature type="transmembrane region" description="Helical" evidence="2">
    <location>
        <begin position="101"/>
        <end position="121"/>
    </location>
</feature>
<dbReference type="OrthoDB" id="3216929at2"/>
<dbReference type="RefSeq" id="WP_130649130.1">
    <property type="nucleotide sequence ID" value="NZ_BMHA01000007.1"/>
</dbReference>
<evidence type="ECO:0000313" key="4">
    <source>
        <dbReference type="Proteomes" id="UP000650511"/>
    </source>
</evidence>
<feature type="transmembrane region" description="Helical" evidence="2">
    <location>
        <begin position="70"/>
        <end position="95"/>
    </location>
</feature>
<name>A0A8J3EU41_9ACTN</name>
<protein>
    <recommendedName>
        <fullName evidence="5">Holin-X, holin superfamily III</fullName>
    </recommendedName>
</protein>
<dbReference type="AlphaFoldDB" id="A0A8J3EU41"/>
<organism evidence="3 4">
    <name type="scientific">Egicoccus halophilus</name>
    <dbReference type="NCBI Taxonomy" id="1670830"/>
    <lineage>
        <taxon>Bacteria</taxon>
        <taxon>Bacillati</taxon>
        <taxon>Actinomycetota</taxon>
        <taxon>Nitriliruptoria</taxon>
        <taxon>Egicoccales</taxon>
        <taxon>Egicoccaceae</taxon>
        <taxon>Egicoccus</taxon>
    </lineage>
</organism>
<feature type="region of interest" description="Disordered" evidence="1">
    <location>
        <begin position="1"/>
        <end position="30"/>
    </location>
</feature>
<evidence type="ECO:0000256" key="2">
    <source>
        <dbReference type="SAM" id="Phobius"/>
    </source>
</evidence>
<sequence length="153" mass="16122">MSSTPTPHGSEAVDDLRVDTASAPPPGPNASLSDLVSRLGDDVTLLFRQEVELAKIEIKREATTAAKASGMFVVAGLLGLVTVFLLAWAAAWGLAAVMPTGLAFLIVGIVFGIAAAVIGMAGKKRFEQVDFTPHETVETLQEDKQVVQDRMSS</sequence>
<keyword evidence="2" id="KW-1133">Transmembrane helix</keyword>
<evidence type="ECO:0000313" key="3">
    <source>
        <dbReference type="EMBL" id="GGI06885.1"/>
    </source>
</evidence>
<keyword evidence="4" id="KW-1185">Reference proteome</keyword>
<reference evidence="3" key="2">
    <citation type="submission" date="2020-09" db="EMBL/GenBank/DDBJ databases">
        <authorList>
            <person name="Sun Q."/>
            <person name="Zhou Y."/>
        </authorList>
    </citation>
    <scope>NUCLEOTIDE SEQUENCE</scope>
    <source>
        <strain evidence="3">CGMCC 1.14988</strain>
    </source>
</reference>
<dbReference type="Proteomes" id="UP000650511">
    <property type="component" value="Unassembled WGS sequence"/>
</dbReference>
<dbReference type="InterPro" id="IPR009937">
    <property type="entry name" value="Phage_holin_3_6"/>
</dbReference>
<dbReference type="EMBL" id="BMHA01000007">
    <property type="protein sequence ID" value="GGI06885.1"/>
    <property type="molecule type" value="Genomic_DNA"/>
</dbReference>
<keyword evidence="2" id="KW-0812">Transmembrane</keyword>
<reference evidence="3" key="1">
    <citation type="journal article" date="2014" name="Int. J. Syst. Evol. Microbiol.">
        <title>Complete genome sequence of Corynebacterium casei LMG S-19264T (=DSM 44701T), isolated from a smear-ripened cheese.</title>
        <authorList>
            <consortium name="US DOE Joint Genome Institute (JGI-PGF)"/>
            <person name="Walter F."/>
            <person name="Albersmeier A."/>
            <person name="Kalinowski J."/>
            <person name="Ruckert C."/>
        </authorList>
    </citation>
    <scope>NUCLEOTIDE SEQUENCE</scope>
    <source>
        <strain evidence="3">CGMCC 1.14988</strain>
    </source>
</reference>
<dbReference type="Pfam" id="PF07332">
    <property type="entry name" value="Phage_holin_3_6"/>
    <property type="match status" value="1"/>
</dbReference>
<keyword evidence="2" id="KW-0472">Membrane</keyword>
<gene>
    <name evidence="3" type="ORF">GCM10011354_21330</name>
</gene>
<evidence type="ECO:0008006" key="5">
    <source>
        <dbReference type="Google" id="ProtNLM"/>
    </source>
</evidence>
<comment type="caution">
    <text evidence="3">The sequence shown here is derived from an EMBL/GenBank/DDBJ whole genome shotgun (WGS) entry which is preliminary data.</text>
</comment>